<dbReference type="RefSeq" id="XP_024726675.1">
    <property type="nucleotide sequence ID" value="XM_024888257.1"/>
</dbReference>
<dbReference type="AlphaFoldDB" id="A0A2J6SG73"/>
<keyword evidence="2" id="KW-1185">Reference proteome</keyword>
<dbReference type="OrthoDB" id="3562866at2759"/>
<proteinExistence type="predicted"/>
<dbReference type="GeneID" id="36596333"/>
<name>A0A2J6SG73_9HELO</name>
<evidence type="ECO:0008006" key="3">
    <source>
        <dbReference type="Google" id="ProtNLM"/>
    </source>
</evidence>
<evidence type="ECO:0000313" key="1">
    <source>
        <dbReference type="EMBL" id="PMD49771.1"/>
    </source>
</evidence>
<reference evidence="1 2" key="1">
    <citation type="submission" date="2016-04" db="EMBL/GenBank/DDBJ databases">
        <title>A degradative enzymes factory behind the ericoid mycorrhizal symbiosis.</title>
        <authorList>
            <consortium name="DOE Joint Genome Institute"/>
            <person name="Martino E."/>
            <person name="Morin E."/>
            <person name="Grelet G."/>
            <person name="Kuo A."/>
            <person name="Kohler A."/>
            <person name="Daghino S."/>
            <person name="Barry K."/>
            <person name="Choi C."/>
            <person name="Cichocki N."/>
            <person name="Clum A."/>
            <person name="Copeland A."/>
            <person name="Hainaut M."/>
            <person name="Haridas S."/>
            <person name="Labutti K."/>
            <person name="Lindquist E."/>
            <person name="Lipzen A."/>
            <person name="Khouja H.-R."/>
            <person name="Murat C."/>
            <person name="Ohm R."/>
            <person name="Olson A."/>
            <person name="Spatafora J."/>
            <person name="Veneault-Fourrey C."/>
            <person name="Henrissat B."/>
            <person name="Grigoriev I."/>
            <person name="Martin F."/>
            <person name="Perotto S."/>
        </authorList>
    </citation>
    <scope>NUCLEOTIDE SEQUENCE [LARGE SCALE GENOMIC DNA]</scope>
    <source>
        <strain evidence="1 2">E</strain>
    </source>
</reference>
<dbReference type="Proteomes" id="UP000235371">
    <property type="component" value="Unassembled WGS sequence"/>
</dbReference>
<dbReference type="InParanoid" id="A0A2J6SG73"/>
<evidence type="ECO:0000313" key="2">
    <source>
        <dbReference type="Proteomes" id="UP000235371"/>
    </source>
</evidence>
<dbReference type="EMBL" id="KZ613919">
    <property type="protein sequence ID" value="PMD49771.1"/>
    <property type="molecule type" value="Genomic_DNA"/>
</dbReference>
<protein>
    <recommendedName>
        <fullName evidence="3">DDE-1 domain-containing protein</fullName>
    </recommendedName>
</protein>
<feature type="non-terminal residue" evidence="1">
    <location>
        <position position="1"/>
    </location>
</feature>
<gene>
    <name evidence="1" type="ORF">K444DRAFT_711662</name>
</gene>
<organism evidence="1 2">
    <name type="scientific">Hyaloscypha bicolor E</name>
    <dbReference type="NCBI Taxonomy" id="1095630"/>
    <lineage>
        <taxon>Eukaryota</taxon>
        <taxon>Fungi</taxon>
        <taxon>Dikarya</taxon>
        <taxon>Ascomycota</taxon>
        <taxon>Pezizomycotina</taxon>
        <taxon>Leotiomycetes</taxon>
        <taxon>Helotiales</taxon>
        <taxon>Hyaloscyphaceae</taxon>
        <taxon>Hyaloscypha</taxon>
        <taxon>Hyaloscypha bicolor</taxon>
    </lineage>
</organism>
<sequence>IKTKPIASHRINLHTEQSLCDWFKTEYRPALEETGICYGDRIYNMDEKGARICMPAGEEVIIPIGIKEIYTGIPENRMSLIIIECISTNGKAIPPVVIIPGVMIMVSWFHENITGHEVITVSPTGYTNEGIYMVWLDHFIKHNDCGPNKE</sequence>
<accession>A0A2J6SG73</accession>